<keyword evidence="2 4" id="KW-0472">Membrane</keyword>
<feature type="transmembrane region" description="Helical" evidence="4">
    <location>
        <begin position="401"/>
        <end position="421"/>
    </location>
</feature>
<comment type="caution">
    <text evidence="5">The sequence shown here is derived from an EMBL/GenBank/DDBJ whole genome shotgun (WGS) entry which is preliminary data.</text>
</comment>
<dbReference type="GO" id="GO:0016020">
    <property type="term" value="C:membrane"/>
    <property type="evidence" value="ECO:0007669"/>
    <property type="project" value="InterPro"/>
</dbReference>
<feature type="transmembrane region" description="Helical" evidence="4">
    <location>
        <begin position="314"/>
        <end position="333"/>
    </location>
</feature>
<keyword evidence="4" id="KW-0812">Transmembrane</keyword>
<organism evidence="5 6">
    <name type="scientific">Paenibacillus cellulosilyticus</name>
    <dbReference type="NCBI Taxonomy" id="375489"/>
    <lineage>
        <taxon>Bacteria</taxon>
        <taxon>Bacillati</taxon>
        <taxon>Bacillota</taxon>
        <taxon>Bacilli</taxon>
        <taxon>Bacillales</taxon>
        <taxon>Paenibacillaceae</taxon>
        <taxon>Paenibacillus</taxon>
    </lineage>
</organism>
<dbReference type="AlphaFoldDB" id="A0A2V2YZJ3"/>
<dbReference type="PIRSF" id="PIRSF005690">
    <property type="entry name" value="GerBA"/>
    <property type="match status" value="1"/>
</dbReference>
<comment type="similarity">
    <text evidence="1">Belongs to the GerABKA family.</text>
</comment>
<evidence type="ECO:0000256" key="3">
    <source>
        <dbReference type="SAM" id="MobiDB-lite"/>
    </source>
</evidence>
<dbReference type="InterPro" id="IPR050768">
    <property type="entry name" value="UPF0353/GerABKA_families"/>
</dbReference>
<dbReference type="GO" id="GO:0009847">
    <property type="term" value="P:spore germination"/>
    <property type="evidence" value="ECO:0007669"/>
    <property type="project" value="InterPro"/>
</dbReference>
<dbReference type="RefSeq" id="WP_245946557.1">
    <property type="nucleotide sequence ID" value="NZ_CP054609.1"/>
</dbReference>
<accession>A0A2V2YZJ3</accession>
<dbReference type="Pfam" id="PF03323">
    <property type="entry name" value="GerA"/>
    <property type="match status" value="1"/>
</dbReference>
<feature type="region of interest" description="Disordered" evidence="3">
    <location>
        <begin position="1"/>
        <end position="27"/>
    </location>
</feature>
<name>A0A2V2YZJ3_9BACL</name>
<evidence type="ECO:0000256" key="1">
    <source>
        <dbReference type="ARBA" id="ARBA00005278"/>
    </source>
</evidence>
<dbReference type="InterPro" id="IPR004995">
    <property type="entry name" value="Spore_Ger"/>
</dbReference>
<evidence type="ECO:0000256" key="2">
    <source>
        <dbReference type="ARBA" id="ARBA00023136"/>
    </source>
</evidence>
<dbReference type="EMBL" id="QGTQ01000003">
    <property type="protein sequence ID" value="PWW06255.1"/>
    <property type="molecule type" value="Genomic_DNA"/>
</dbReference>
<sequence>MFGSNKGNRNGNKSQPQARADGSKLEPLSPNLTASLQSIRAKLGNSGDVMIRALRSDAMPGLEMAVVYIRAIVEEDHIHQNVIHPVMGWSAPLEPATWMETLRQRVISTGATKLIHSIDDAIYALLDGQCLVMTNGFGQAVAAETSGGEMRSVSEPNTQTVIRGPQYSFNESMTTNVGLLRRIVRSADFRMKTITVGRKTRTSVGIIYMDQIADPKVVDEIERRINEIDIDGILESNYIEEFISDQTFTPFPTMMNSERPDTVASSILDGQIAILVDGTPFVLIGPATFFHFFRSAEDNYQRFDISSFLRILRYVAFLASMLLPSLFIAITTFHQEMLPTPLLISLASQREGIPFPALVEALLMEFTFEILREAGVRMPRAIGPAISIVGALVLGQSAVQAGLVSPAMVIVVSFTAISNFVTPQISMASASRLIRFTLMLLAGVLGIFGIMAGVLFLLIHMTGLRSFGVPYMAPFAPVYNQVWPDMIIRLPWWARVYRLLATSKVNPHRQQGGRPSHQKRK</sequence>
<keyword evidence="6" id="KW-1185">Reference proteome</keyword>
<keyword evidence="4" id="KW-1133">Transmembrane helix</keyword>
<reference evidence="5 6" key="1">
    <citation type="submission" date="2018-05" db="EMBL/GenBank/DDBJ databases">
        <title>Genomic Encyclopedia of Type Strains, Phase III (KMG-III): the genomes of soil and plant-associated and newly described type strains.</title>
        <authorList>
            <person name="Whitman W."/>
        </authorList>
    </citation>
    <scope>NUCLEOTIDE SEQUENCE [LARGE SCALE GENOMIC DNA]</scope>
    <source>
        <strain evidence="5 6">CECT 5696</strain>
    </source>
</reference>
<proteinExistence type="inferred from homology"/>
<evidence type="ECO:0000313" key="5">
    <source>
        <dbReference type="EMBL" id="PWW06255.1"/>
    </source>
</evidence>
<evidence type="ECO:0000256" key="4">
    <source>
        <dbReference type="SAM" id="Phobius"/>
    </source>
</evidence>
<feature type="transmembrane region" description="Helical" evidence="4">
    <location>
        <begin position="272"/>
        <end position="293"/>
    </location>
</feature>
<dbReference type="PANTHER" id="PTHR22550">
    <property type="entry name" value="SPORE GERMINATION PROTEIN"/>
    <property type="match status" value="1"/>
</dbReference>
<evidence type="ECO:0000313" key="6">
    <source>
        <dbReference type="Proteomes" id="UP000246635"/>
    </source>
</evidence>
<feature type="transmembrane region" description="Helical" evidence="4">
    <location>
        <begin position="433"/>
        <end position="459"/>
    </location>
</feature>
<dbReference type="PANTHER" id="PTHR22550:SF5">
    <property type="entry name" value="LEUCINE ZIPPER PROTEIN 4"/>
    <property type="match status" value="1"/>
</dbReference>
<protein>
    <submittedName>
        <fullName evidence="5">Spore germination protein KA</fullName>
    </submittedName>
</protein>
<feature type="compositionally biased region" description="Low complexity" evidence="3">
    <location>
        <begin position="1"/>
        <end position="14"/>
    </location>
</feature>
<dbReference type="Proteomes" id="UP000246635">
    <property type="component" value="Unassembled WGS sequence"/>
</dbReference>
<gene>
    <name evidence="5" type="ORF">DFQ01_103157</name>
</gene>